<dbReference type="SUPFAM" id="SSF49464">
    <property type="entry name" value="Carboxypeptidase regulatory domain-like"/>
    <property type="match status" value="1"/>
</dbReference>
<feature type="transmembrane region" description="Helical" evidence="2">
    <location>
        <begin position="342"/>
        <end position="364"/>
    </location>
</feature>
<feature type="non-terminal residue" evidence="3">
    <location>
        <position position="720"/>
    </location>
</feature>
<accession>A0A0F9L4C1</accession>
<keyword evidence="2" id="KW-0812">Transmembrane</keyword>
<protein>
    <submittedName>
        <fullName evidence="3">Uncharacterized protein</fullName>
    </submittedName>
</protein>
<sequence length="720" mass="78228">MPKQEKMPFGVTKPEENKSFQIYEEVSAIRELIETGGIKIEKSKKDSVPEVIKLVTKPFEKMMDNIVSEKTKDEAKPINKTDEKGIDESLKESNKEQKGFLKGLAEKFTETVKSVSDSIGKIGKGIAEASFNMLLGPLQLITKPLEEMMGGKIFDKLLGVLTPKKFKGKPTKQKVLPKDPGAVLIASTLEEEAKEKKKGIWGKIGAGLLAALPFILAGLTLVGTLLSDLFGEGGAISFFKKGEIGKGIMTLLFGKDLSEKGPGGKIIGILKQGAKWAAVGFMLGSVIPGVGNVLGALIGFGIGAIASTIKLGIDSGFFKKIGGQIKDKTKEMGGIKGLFKSVIKWTLILGPGIGSLFGVVMFYFGDKIKGFTKKIFTKMKGAITPVMQKVAQWGIAKIIEPLRGLFGGIFDNVSNFLMSGFEATIDIGKQVIGWVEESILSPIANIFKRIGNKIVTFKDEKNDSILKADATGNFNFNGTSPTETLTRTVSDVTNFSVCILPASQSLTGDYDITYSATNYPQRILTVDPAVFSSTTQTRDLLLLNTNDGIFTTFRVIDAFQNPLDDTSVSFTKATDTVIIESKLTDDSGTVSFFINPDQSYIFTFTKSGFVTSTFTLTITDTEVRTITLESAAAAQVTSFFASISYFFEPKNEILNNDTNINFRFNSTSSFWDITDCSFKLRNASEILSQTSCQFNGSQSNASIIFFTGNQSIITAEATWE</sequence>
<dbReference type="AlphaFoldDB" id="A0A0F9L4C1"/>
<evidence type="ECO:0000256" key="2">
    <source>
        <dbReference type="SAM" id="Phobius"/>
    </source>
</evidence>
<dbReference type="Gene3D" id="2.60.40.1120">
    <property type="entry name" value="Carboxypeptidase-like, regulatory domain"/>
    <property type="match status" value="1"/>
</dbReference>
<organism evidence="3">
    <name type="scientific">marine sediment metagenome</name>
    <dbReference type="NCBI Taxonomy" id="412755"/>
    <lineage>
        <taxon>unclassified sequences</taxon>
        <taxon>metagenomes</taxon>
        <taxon>ecological metagenomes</taxon>
    </lineage>
</organism>
<keyword evidence="2" id="KW-0472">Membrane</keyword>
<gene>
    <name evidence="3" type="ORF">LCGC14_1323570</name>
</gene>
<dbReference type="InterPro" id="IPR008969">
    <property type="entry name" value="CarboxyPept-like_regulatory"/>
</dbReference>
<name>A0A0F9L4C1_9ZZZZ</name>
<evidence type="ECO:0000313" key="3">
    <source>
        <dbReference type="EMBL" id="KKM82046.1"/>
    </source>
</evidence>
<proteinExistence type="predicted"/>
<comment type="caution">
    <text evidence="3">The sequence shown here is derived from an EMBL/GenBank/DDBJ whole genome shotgun (WGS) entry which is preliminary data.</text>
</comment>
<dbReference type="EMBL" id="LAZR01007924">
    <property type="protein sequence ID" value="KKM82046.1"/>
    <property type="molecule type" value="Genomic_DNA"/>
</dbReference>
<evidence type="ECO:0000256" key="1">
    <source>
        <dbReference type="SAM" id="MobiDB-lite"/>
    </source>
</evidence>
<keyword evidence="2" id="KW-1133">Transmembrane helix</keyword>
<feature type="transmembrane region" description="Helical" evidence="2">
    <location>
        <begin position="204"/>
        <end position="226"/>
    </location>
</feature>
<feature type="region of interest" description="Disordered" evidence="1">
    <location>
        <begin position="70"/>
        <end position="92"/>
    </location>
</feature>
<reference evidence="3" key="1">
    <citation type="journal article" date="2015" name="Nature">
        <title>Complex archaea that bridge the gap between prokaryotes and eukaryotes.</title>
        <authorList>
            <person name="Spang A."/>
            <person name="Saw J.H."/>
            <person name="Jorgensen S.L."/>
            <person name="Zaremba-Niedzwiedzka K."/>
            <person name="Martijn J."/>
            <person name="Lind A.E."/>
            <person name="van Eijk R."/>
            <person name="Schleper C."/>
            <person name="Guy L."/>
            <person name="Ettema T.J."/>
        </authorList>
    </citation>
    <scope>NUCLEOTIDE SEQUENCE</scope>
</reference>